<sequence length="245" mass="28677">MFAKRPFSDDYWESKYIHTENINVPIYLLASFSSQLHTRGSFHTFRTAKTSQKWLRVHRYQEWYDLYRPEANKDLKKFYNRFLKGFQNGWERDTPPVRLSLLGFEADGSLTGSIEERPEQEWPLARQQLKTLYLDSTLKQLIWDKPATEGSATHLAEGLTDSSNFIIHFKQQTEIAGYAKVKLWVSCKEHDDLDVADYSNISITLAPYRSLKFEMTTSQSALAPRVSFALHTELLRIWSCQQPKR</sequence>
<dbReference type="OrthoDB" id="2578740at2759"/>
<dbReference type="Gene3D" id="3.40.50.1820">
    <property type="entry name" value="alpha/beta hydrolase"/>
    <property type="match status" value="1"/>
</dbReference>
<dbReference type="AlphaFoldDB" id="A0A2K0TI93"/>
<protein>
    <recommendedName>
        <fullName evidence="1">Xaa-Pro dipeptidyl-peptidase C-terminal domain-containing protein</fullName>
    </recommendedName>
</protein>
<name>A0A2K0TI93_TRIHA</name>
<reference evidence="2 3" key="1">
    <citation type="submission" date="2017-02" db="EMBL/GenBank/DDBJ databases">
        <title>Genomes of Trichoderma spp. with biocontrol activity.</title>
        <authorList>
            <person name="Gardiner D."/>
            <person name="Kazan K."/>
            <person name="Vos C."/>
            <person name="Harvey P."/>
        </authorList>
    </citation>
    <scope>NUCLEOTIDE SEQUENCE [LARGE SCALE GENOMIC DNA]</scope>
    <source>
        <strain evidence="2 3">Tr1</strain>
    </source>
</reference>
<gene>
    <name evidence="2" type="ORF">THARTR1_10964</name>
</gene>
<dbReference type="InterPro" id="IPR013736">
    <property type="entry name" value="Xaa-Pro_dipept_C"/>
</dbReference>
<dbReference type="InterPro" id="IPR029058">
    <property type="entry name" value="AB_hydrolase_fold"/>
</dbReference>
<dbReference type="GO" id="GO:0008239">
    <property type="term" value="F:dipeptidyl-peptidase activity"/>
    <property type="evidence" value="ECO:0007669"/>
    <property type="project" value="InterPro"/>
</dbReference>
<dbReference type="Gene3D" id="2.60.120.260">
    <property type="entry name" value="Galactose-binding domain-like"/>
    <property type="match status" value="1"/>
</dbReference>
<dbReference type="Pfam" id="PF08530">
    <property type="entry name" value="PepX_C"/>
    <property type="match status" value="1"/>
</dbReference>
<dbReference type="Proteomes" id="UP000236290">
    <property type="component" value="Unassembled WGS sequence"/>
</dbReference>
<accession>A0A2K0TI93</accession>
<comment type="caution">
    <text evidence="2">The sequence shown here is derived from an EMBL/GenBank/DDBJ whole genome shotgun (WGS) entry which is preliminary data.</text>
</comment>
<feature type="domain" description="Xaa-Pro dipeptidyl-peptidase C-terminal" evidence="1">
    <location>
        <begin position="88"/>
        <end position="196"/>
    </location>
</feature>
<proteinExistence type="predicted"/>
<evidence type="ECO:0000313" key="2">
    <source>
        <dbReference type="EMBL" id="PNP45227.1"/>
    </source>
</evidence>
<evidence type="ECO:0000259" key="1">
    <source>
        <dbReference type="Pfam" id="PF08530"/>
    </source>
</evidence>
<organism evidence="2 3">
    <name type="scientific">Trichoderma harzianum</name>
    <name type="common">Hypocrea lixii</name>
    <dbReference type="NCBI Taxonomy" id="5544"/>
    <lineage>
        <taxon>Eukaryota</taxon>
        <taxon>Fungi</taxon>
        <taxon>Dikarya</taxon>
        <taxon>Ascomycota</taxon>
        <taxon>Pezizomycotina</taxon>
        <taxon>Sordariomycetes</taxon>
        <taxon>Hypocreomycetidae</taxon>
        <taxon>Hypocreales</taxon>
        <taxon>Hypocreaceae</taxon>
        <taxon>Trichoderma</taxon>
    </lineage>
</organism>
<dbReference type="EMBL" id="MTYI01000297">
    <property type="protein sequence ID" value="PNP45227.1"/>
    <property type="molecule type" value="Genomic_DNA"/>
</dbReference>
<dbReference type="SUPFAM" id="SSF53474">
    <property type="entry name" value="alpha/beta-Hydrolases"/>
    <property type="match status" value="1"/>
</dbReference>
<evidence type="ECO:0000313" key="3">
    <source>
        <dbReference type="Proteomes" id="UP000236290"/>
    </source>
</evidence>